<dbReference type="SMART" id="SM00354">
    <property type="entry name" value="HTH_LACI"/>
    <property type="match status" value="1"/>
</dbReference>
<dbReference type="InterPro" id="IPR010982">
    <property type="entry name" value="Lambda_DNA-bd_dom_sf"/>
</dbReference>
<organism evidence="5 6">
    <name type="scientific">Novosphingobium ovatum</name>
    <dbReference type="NCBI Taxonomy" id="1908523"/>
    <lineage>
        <taxon>Bacteria</taxon>
        <taxon>Pseudomonadati</taxon>
        <taxon>Pseudomonadota</taxon>
        <taxon>Alphaproteobacteria</taxon>
        <taxon>Sphingomonadales</taxon>
        <taxon>Sphingomonadaceae</taxon>
        <taxon>Novosphingobium</taxon>
    </lineage>
</organism>
<dbReference type="Proteomes" id="UP000753724">
    <property type="component" value="Unassembled WGS sequence"/>
</dbReference>
<proteinExistence type="predicted"/>
<dbReference type="Pfam" id="PF13377">
    <property type="entry name" value="Peripla_BP_3"/>
    <property type="match status" value="1"/>
</dbReference>
<feature type="domain" description="HTH lacI-type" evidence="4">
    <location>
        <begin position="12"/>
        <end position="66"/>
    </location>
</feature>
<dbReference type="SUPFAM" id="SSF47413">
    <property type="entry name" value="lambda repressor-like DNA-binding domains"/>
    <property type="match status" value="1"/>
</dbReference>
<protein>
    <submittedName>
        <fullName evidence="5">Substrate-binding domain-containing protein</fullName>
    </submittedName>
</protein>
<evidence type="ECO:0000259" key="4">
    <source>
        <dbReference type="PROSITE" id="PS50932"/>
    </source>
</evidence>
<dbReference type="Gene3D" id="3.40.50.2300">
    <property type="match status" value="2"/>
</dbReference>
<dbReference type="CDD" id="cd01545">
    <property type="entry name" value="PBP1_SalR"/>
    <property type="match status" value="1"/>
</dbReference>
<keyword evidence="6" id="KW-1185">Reference proteome</keyword>
<dbReference type="RefSeq" id="WP_161717119.1">
    <property type="nucleotide sequence ID" value="NZ_JAAAPO010000002.1"/>
</dbReference>
<dbReference type="PROSITE" id="PS50932">
    <property type="entry name" value="HTH_LACI_2"/>
    <property type="match status" value="1"/>
</dbReference>
<gene>
    <name evidence="5" type="ORF">GTZ99_04515</name>
</gene>
<dbReference type="SUPFAM" id="SSF53822">
    <property type="entry name" value="Periplasmic binding protein-like I"/>
    <property type="match status" value="1"/>
</dbReference>
<comment type="caution">
    <text evidence="5">The sequence shown here is derived from an EMBL/GenBank/DDBJ whole genome shotgun (WGS) entry which is preliminary data.</text>
</comment>
<dbReference type="InterPro" id="IPR028082">
    <property type="entry name" value="Peripla_BP_I"/>
</dbReference>
<keyword evidence="1" id="KW-0805">Transcription regulation</keyword>
<sequence length="342" mass="35560">MTRSSRRSAAAVTIRSVAERAGVSAMTVSHTLNGTKNVRPETREAVLRAVEELGYVPNTAARSLASAQASRVGIVYRNASNAFLSAMLVGALNAASRAGAQVILRKCDAPTVEQALDAVDKLKKGGANAILLAPPYDDLLAGHAGFAGLNLPAVAMACDRPLPGMDSIGIDEKAAAATATRHLLARGHRRIGFVMGPATHSVSRVRFEGYGAALAEAGLAIDPALVALGDFTFDSGLTAADVLLAAATPPTAILASNDDMAAGVIAQAHRRGLRMPADLAVVGIDDAPIAVKIWPPLTTIRQDVEAMAEAATRRLIERQRGIISGPAEALRMPFELVVRESA</sequence>
<evidence type="ECO:0000256" key="1">
    <source>
        <dbReference type="ARBA" id="ARBA00023015"/>
    </source>
</evidence>
<name>A0ABW9XB98_9SPHN</name>
<accession>A0ABW9XB98</accession>
<dbReference type="EMBL" id="JAAAPO010000002">
    <property type="protein sequence ID" value="NBC35816.1"/>
    <property type="molecule type" value="Genomic_DNA"/>
</dbReference>
<dbReference type="CDD" id="cd01392">
    <property type="entry name" value="HTH_LacI"/>
    <property type="match status" value="1"/>
</dbReference>
<keyword evidence="2" id="KW-0238">DNA-binding</keyword>
<evidence type="ECO:0000313" key="6">
    <source>
        <dbReference type="Proteomes" id="UP000753724"/>
    </source>
</evidence>
<dbReference type="InterPro" id="IPR046335">
    <property type="entry name" value="LacI/GalR-like_sensor"/>
</dbReference>
<dbReference type="InterPro" id="IPR000843">
    <property type="entry name" value="HTH_LacI"/>
</dbReference>
<evidence type="ECO:0000256" key="2">
    <source>
        <dbReference type="ARBA" id="ARBA00023125"/>
    </source>
</evidence>
<dbReference type="Gene3D" id="1.10.260.40">
    <property type="entry name" value="lambda repressor-like DNA-binding domains"/>
    <property type="match status" value="1"/>
</dbReference>
<dbReference type="PANTHER" id="PTHR30146">
    <property type="entry name" value="LACI-RELATED TRANSCRIPTIONAL REPRESSOR"/>
    <property type="match status" value="1"/>
</dbReference>
<dbReference type="Pfam" id="PF00356">
    <property type="entry name" value="LacI"/>
    <property type="match status" value="1"/>
</dbReference>
<evidence type="ECO:0000313" key="5">
    <source>
        <dbReference type="EMBL" id="NBC35816.1"/>
    </source>
</evidence>
<dbReference type="PANTHER" id="PTHR30146:SF153">
    <property type="entry name" value="LACTOSE OPERON REPRESSOR"/>
    <property type="match status" value="1"/>
</dbReference>
<reference evidence="6" key="1">
    <citation type="submission" date="2020-01" db="EMBL/GenBank/DDBJ databases">
        <title>Sphingomonas sp. strain CSW-10.</title>
        <authorList>
            <person name="Chen W.-M."/>
        </authorList>
    </citation>
    <scope>NUCLEOTIDE SEQUENCE [LARGE SCALE GENOMIC DNA]</scope>
    <source>
        <strain evidence="6">FSY-8</strain>
    </source>
</reference>
<evidence type="ECO:0000256" key="3">
    <source>
        <dbReference type="ARBA" id="ARBA00023163"/>
    </source>
</evidence>
<keyword evidence="3" id="KW-0804">Transcription</keyword>